<sequence length="240" mass="26507">MLQVAAASPDALLALRPTTAAVVNLLHQPLNLPSPRLRHSVTFHRHNISTSHSTPRIVVCHGKLDGSYGAKPEPMEMGEAFFDGIGAMMEGGIDEDGYYDDDDDDETESSIDLFLRLMQSWLKKISKRAKRASRSVLPSVLSPQLVSFAVDGVLALSVLFIFKSLLQVFCTLGTTIFVGVLLVRVVWAVVSYLQANGNDDGRSFSGTTRAAMYETKRVCTEHAYQERKSLTETFLLQQEI</sequence>
<keyword evidence="3" id="KW-1185">Reference proteome</keyword>
<organism evidence="2 3">
    <name type="scientific">Linum tenue</name>
    <dbReference type="NCBI Taxonomy" id="586396"/>
    <lineage>
        <taxon>Eukaryota</taxon>
        <taxon>Viridiplantae</taxon>
        <taxon>Streptophyta</taxon>
        <taxon>Embryophyta</taxon>
        <taxon>Tracheophyta</taxon>
        <taxon>Spermatophyta</taxon>
        <taxon>Magnoliopsida</taxon>
        <taxon>eudicotyledons</taxon>
        <taxon>Gunneridae</taxon>
        <taxon>Pentapetalae</taxon>
        <taxon>rosids</taxon>
        <taxon>fabids</taxon>
        <taxon>Malpighiales</taxon>
        <taxon>Linaceae</taxon>
        <taxon>Linum</taxon>
    </lineage>
</organism>
<gene>
    <name evidence="2" type="ORF">LITE_LOCUS5166</name>
</gene>
<dbReference type="Proteomes" id="UP001154282">
    <property type="component" value="Unassembled WGS sequence"/>
</dbReference>
<dbReference type="GO" id="GO:0010100">
    <property type="term" value="P:negative regulation of photomorphogenesis"/>
    <property type="evidence" value="ECO:0007669"/>
    <property type="project" value="InterPro"/>
</dbReference>
<evidence type="ECO:0000313" key="3">
    <source>
        <dbReference type="Proteomes" id="UP001154282"/>
    </source>
</evidence>
<proteinExistence type="predicted"/>
<accession>A0AAV0HRE3</accession>
<reference evidence="2" key="1">
    <citation type="submission" date="2022-08" db="EMBL/GenBank/DDBJ databases">
        <authorList>
            <person name="Gutierrez-Valencia J."/>
        </authorList>
    </citation>
    <scope>NUCLEOTIDE SEQUENCE</scope>
</reference>
<protein>
    <recommendedName>
        <fullName evidence="4">Protein SHORT HYPOCOTYL IN WHITE LIGHT 1</fullName>
    </recommendedName>
</protein>
<keyword evidence="1" id="KW-0472">Membrane</keyword>
<keyword evidence="1" id="KW-0812">Transmembrane</keyword>
<dbReference type="AlphaFoldDB" id="A0AAV0HRE3"/>
<feature type="transmembrane region" description="Helical" evidence="1">
    <location>
        <begin position="169"/>
        <end position="190"/>
    </location>
</feature>
<dbReference type="PANTHER" id="PTHR35474:SF3">
    <property type="entry name" value="PROTEIN SHORT HYPOCOTYL IN WHITE LIGHT 1"/>
    <property type="match status" value="1"/>
</dbReference>
<dbReference type="InterPro" id="IPR039324">
    <property type="entry name" value="SHW1"/>
</dbReference>
<dbReference type="GO" id="GO:0009787">
    <property type="term" value="P:regulation of abscisic acid-activated signaling pathway"/>
    <property type="evidence" value="ECO:0007669"/>
    <property type="project" value="InterPro"/>
</dbReference>
<evidence type="ECO:0008006" key="4">
    <source>
        <dbReference type="Google" id="ProtNLM"/>
    </source>
</evidence>
<evidence type="ECO:0000313" key="2">
    <source>
        <dbReference type="EMBL" id="CAI0386600.1"/>
    </source>
</evidence>
<name>A0AAV0HRE3_9ROSI</name>
<comment type="caution">
    <text evidence="2">The sequence shown here is derived from an EMBL/GenBank/DDBJ whole genome shotgun (WGS) entry which is preliminary data.</text>
</comment>
<keyword evidence="1" id="KW-1133">Transmembrane helix</keyword>
<feature type="transmembrane region" description="Helical" evidence="1">
    <location>
        <begin position="145"/>
        <end position="162"/>
    </location>
</feature>
<evidence type="ECO:0000256" key="1">
    <source>
        <dbReference type="SAM" id="Phobius"/>
    </source>
</evidence>
<dbReference type="EMBL" id="CAMGYJ010000002">
    <property type="protein sequence ID" value="CAI0386600.1"/>
    <property type="molecule type" value="Genomic_DNA"/>
</dbReference>
<dbReference type="PANTHER" id="PTHR35474">
    <property type="entry name" value="ATP PHOSPHORIBOSYLTRANSFERASE REGULATORY SUBUNIT"/>
    <property type="match status" value="1"/>
</dbReference>